<dbReference type="AlphaFoldDB" id="A0A5S5MBV3"/>
<feature type="transmembrane region" description="Helical" evidence="14">
    <location>
        <begin position="208"/>
        <end position="232"/>
    </location>
</feature>
<feature type="transmembrane region" description="Helical" evidence="14">
    <location>
        <begin position="312"/>
        <end position="330"/>
    </location>
</feature>
<evidence type="ECO:0000256" key="10">
    <source>
        <dbReference type="ARBA" id="ARBA00023136"/>
    </source>
</evidence>
<gene>
    <name evidence="15" type="ORF">FIM25_16245</name>
</gene>
<protein>
    <submittedName>
        <fullName evidence="15">Sodium:solute symporter</fullName>
    </submittedName>
</protein>
<dbReference type="PANTHER" id="PTHR48086:SF3">
    <property type="entry name" value="SODIUM_PROLINE SYMPORTER"/>
    <property type="match status" value="1"/>
</dbReference>
<keyword evidence="8" id="KW-0915">Sodium</keyword>
<keyword evidence="4" id="KW-1003">Cell membrane</keyword>
<dbReference type="InterPro" id="IPR001734">
    <property type="entry name" value="Na/solute_symporter"/>
</dbReference>
<feature type="transmembrane region" description="Helical" evidence="14">
    <location>
        <begin position="65"/>
        <end position="85"/>
    </location>
</feature>
<feature type="transmembrane region" description="Helical" evidence="14">
    <location>
        <begin position="116"/>
        <end position="137"/>
    </location>
</feature>
<feature type="transmembrane region" description="Helical" evidence="14">
    <location>
        <begin position="149"/>
        <end position="170"/>
    </location>
</feature>
<keyword evidence="3" id="KW-0813">Transport</keyword>
<feature type="transmembrane region" description="Helical" evidence="14">
    <location>
        <begin position="39"/>
        <end position="58"/>
    </location>
</feature>
<feature type="transmembrane region" description="Helical" evidence="14">
    <location>
        <begin position="12"/>
        <end position="33"/>
    </location>
</feature>
<dbReference type="EMBL" id="VDMB01000042">
    <property type="protein sequence ID" value="TYT73217.1"/>
    <property type="molecule type" value="Genomic_DNA"/>
</dbReference>
<keyword evidence="6" id="KW-0769">Symport</keyword>
<evidence type="ECO:0000313" key="15">
    <source>
        <dbReference type="EMBL" id="TYT73217.1"/>
    </source>
</evidence>
<evidence type="ECO:0000256" key="8">
    <source>
        <dbReference type="ARBA" id="ARBA00023053"/>
    </source>
</evidence>
<dbReference type="GO" id="GO:0015293">
    <property type="term" value="F:symporter activity"/>
    <property type="evidence" value="ECO:0007669"/>
    <property type="project" value="UniProtKB-KW"/>
</dbReference>
<dbReference type="GO" id="GO:0006814">
    <property type="term" value="P:sodium ion transport"/>
    <property type="evidence" value="ECO:0007669"/>
    <property type="project" value="UniProtKB-KW"/>
</dbReference>
<evidence type="ECO:0000256" key="2">
    <source>
        <dbReference type="ARBA" id="ARBA00006434"/>
    </source>
</evidence>
<dbReference type="Proteomes" id="UP000321899">
    <property type="component" value="Unassembled WGS sequence"/>
</dbReference>
<dbReference type="PROSITE" id="PS50283">
    <property type="entry name" value="NA_SOLUT_SYMP_3"/>
    <property type="match status" value="1"/>
</dbReference>
<dbReference type="InterPro" id="IPR050277">
    <property type="entry name" value="Sodium:Solute_Symporter"/>
</dbReference>
<evidence type="ECO:0000256" key="1">
    <source>
        <dbReference type="ARBA" id="ARBA00004651"/>
    </source>
</evidence>
<feature type="transmembrane region" description="Helical" evidence="14">
    <location>
        <begin position="253"/>
        <end position="275"/>
    </location>
</feature>
<feature type="transmembrane region" description="Helical" evidence="14">
    <location>
        <begin position="342"/>
        <end position="362"/>
    </location>
</feature>
<evidence type="ECO:0000313" key="16">
    <source>
        <dbReference type="Proteomes" id="UP000321899"/>
    </source>
</evidence>
<name>A0A5S5MBV3_9BACT</name>
<reference evidence="15 16" key="1">
    <citation type="submission" date="2019-06" db="EMBL/GenBank/DDBJ databases">
        <title>Desulfobotulus mexicanus sp. nov., a novel sulfate-reducing bacterium isolated from the sediment of an alkaline crater lake in Mexico.</title>
        <authorList>
            <person name="Hirschler-Rea A."/>
        </authorList>
    </citation>
    <scope>NUCLEOTIDE SEQUENCE [LARGE SCALE GENOMIC DNA]</scope>
    <source>
        <strain evidence="15 16">PAR22N</strain>
    </source>
</reference>
<keyword evidence="9" id="KW-0406">Ion transport</keyword>
<organism evidence="15 16">
    <name type="scientific">Desulfobotulus mexicanus</name>
    <dbReference type="NCBI Taxonomy" id="2586642"/>
    <lineage>
        <taxon>Bacteria</taxon>
        <taxon>Pseudomonadati</taxon>
        <taxon>Thermodesulfobacteriota</taxon>
        <taxon>Desulfobacteria</taxon>
        <taxon>Desulfobacterales</taxon>
        <taxon>Desulfobacteraceae</taxon>
        <taxon>Desulfobotulus</taxon>
    </lineage>
</organism>
<evidence type="ECO:0000256" key="3">
    <source>
        <dbReference type="ARBA" id="ARBA00022448"/>
    </source>
</evidence>
<dbReference type="Gene3D" id="1.20.1730.10">
    <property type="entry name" value="Sodium/glucose cotransporter"/>
    <property type="match status" value="1"/>
</dbReference>
<dbReference type="OrthoDB" id="9789704at2"/>
<comment type="caution">
    <text evidence="15">The sequence shown here is derived from an EMBL/GenBank/DDBJ whole genome shotgun (WGS) entry which is preliminary data.</text>
</comment>
<comment type="subcellular location">
    <subcellularLocation>
        <location evidence="1">Cell membrane</location>
        <topology evidence="1">Multi-pass membrane protein</topology>
    </subcellularLocation>
</comment>
<dbReference type="InterPro" id="IPR038377">
    <property type="entry name" value="Na/Glc_symporter_sf"/>
</dbReference>
<keyword evidence="11" id="KW-0739">Sodium transport</keyword>
<evidence type="ECO:0000256" key="11">
    <source>
        <dbReference type="ARBA" id="ARBA00023201"/>
    </source>
</evidence>
<dbReference type="RefSeq" id="WP_139450910.1">
    <property type="nucleotide sequence ID" value="NZ_VDMB01000042.1"/>
</dbReference>
<keyword evidence="5 14" id="KW-0812">Transmembrane</keyword>
<feature type="transmembrane region" description="Helical" evidence="14">
    <location>
        <begin position="281"/>
        <end position="305"/>
    </location>
</feature>
<dbReference type="Pfam" id="PF00474">
    <property type="entry name" value="SSF"/>
    <property type="match status" value="1"/>
</dbReference>
<dbReference type="PANTHER" id="PTHR48086">
    <property type="entry name" value="SODIUM/PROLINE SYMPORTER-RELATED"/>
    <property type="match status" value="1"/>
</dbReference>
<comment type="catalytic activity">
    <reaction evidence="12">
        <text>L-proline(in) + Na(+)(in) = L-proline(out) + Na(+)(out)</text>
        <dbReference type="Rhea" id="RHEA:28967"/>
        <dbReference type="ChEBI" id="CHEBI:29101"/>
        <dbReference type="ChEBI" id="CHEBI:60039"/>
    </reaction>
</comment>
<keyword evidence="16" id="KW-1185">Reference proteome</keyword>
<sequence length="369" mass="39519">MKFCFFASPSSIAIFVFFIPYTSAVFMGLSYLFRSNFGMDYGLALAIMGSVTAIYMILGGYRTMALVDVFFGMIMVGGVLVLMGFTLHKGGGVMNIITDLQAINPDLGAVVGPPGWWPLFCLVFLTSVAPFAMPQLVQKFYAIRDDRAIRIGTVASTLFALMISGVAYFIGSTTRLFLSPESTPGAFRDGLPIFDALMPELLANVVPASLSVLILLLVLSASMSTLAALVLISSSAMVKDFYAGFIRKDVSDLQLTVLMRYASFFFILLSVLLAYARPSSIIMILGISWGAIGSAFLGPFIWGLFYEKTTRLAAIVSGFGGLGTCLGLYFTGVSSSPEAGTIGMLTSLVLAPLVTWISIRVLDTGVASE</sequence>
<evidence type="ECO:0000256" key="6">
    <source>
        <dbReference type="ARBA" id="ARBA00022847"/>
    </source>
</evidence>
<evidence type="ECO:0000256" key="4">
    <source>
        <dbReference type="ARBA" id="ARBA00022475"/>
    </source>
</evidence>
<keyword evidence="7 14" id="KW-1133">Transmembrane helix</keyword>
<dbReference type="GO" id="GO:0005886">
    <property type="term" value="C:plasma membrane"/>
    <property type="evidence" value="ECO:0007669"/>
    <property type="project" value="UniProtKB-SubCell"/>
</dbReference>
<proteinExistence type="inferred from homology"/>
<keyword evidence="10 14" id="KW-0472">Membrane</keyword>
<evidence type="ECO:0000256" key="7">
    <source>
        <dbReference type="ARBA" id="ARBA00022989"/>
    </source>
</evidence>
<comment type="similarity">
    <text evidence="2 13">Belongs to the sodium:solute symporter (SSF) (TC 2.A.21) family.</text>
</comment>
<evidence type="ECO:0000256" key="12">
    <source>
        <dbReference type="ARBA" id="ARBA00033708"/>
    </source>
</evidence>
<evidence type="ECO:0000256" key="9">
    <source>
        <dbReference type="ARBA" id="ARBA00023065"/>
    </source>
</evidence>
<evidence type="ECO:0000256" key="13">
    <source>
        <dbReference type="RuleBase" id="RU362091"/>
    </source>
</evidence>
<evidence type="ECO:0000256" key="5">
    <source>
        <dbReference type="ARBA" id="ARBA00022692"/>
    </source>
</evidence>
<accession>A0A5S5MBV3</accession>
<evidence type="ECO:0000256" key="14">
    <source>
        <dbReference type="SAM" id="Phobius"/>
    </source>
</evidence>